<evidence type="ECO:0000313" key="3">
    <source>
        <dbReference type="EMBL" id="KAJ8034728.1"/>
    </source>
</evidence>
<keyword evidence="1" id="KW-1133">Transmembrane helix</keyword>
<dbReference type="EMBL" id="JAIZAY010000010">
    <property type="protein sequence ID" value="KAJ8034728.1"/>
    <property type="molecule type" value="Genomic_DNA"/>
</dbReference>
<gene>
    <name evidence="3" type="ORF">HOLleu_21691</name>
</gene>
<evidence type="ECO:0000313" key="4">
    <source>
        <dbReference type="Proteomes" id="UP001152320"/>
    </source>
</evidence>
<dbReference type="InterPro" id="IPR007110">
    <property type="entry name" value="Ig-like_dom"/>
</dbReference>
<keyword evidence="4" id="KW-1185">Reference proteome</keyword>
<evidence type="ECO:0000256" key="1">
    <source>
        <dbReference type="SAM" id="Phobius"/>
    </source>
</evidence>
<dbReference type="InterPro" id="IPR036179">
    <property type="entry name" value="Ig-like_dom_sf"/>
</dbReference>
<dbReference type="AlphaFoldDB" id="A0A9Q1BWR1"/>
<evidence type="ECO:0000259" key="2">
    <source>
        <dbReference type="PROSITE" id="PS50835"/>
    </source>
</evidence>
<protein>
    <recommendedName>
        <fullName evidence="2">Ig-like domain-containing protein</fullName>
    </recommendedName>
</protein>
<keyword evidence="1" id="KW-0812">Transmembrane</keyword>
<accession>A0A9Q1BWR1</accession>
<name>A0A9Q1BWR1_HOLLE</name>
<reference evidence="3" key="1">
    <citation type="submission" date="2021-10" db="EMBL/GenBank/DDBJ databases">
        <title>Tropical sea cucumber genome reveals ecological adaptation and Cuvierian tubules defense mechanism.</title>
        <authorList>
            <person name="Chen T."/>
        </authorList>
    </citation>
    <scope>NUCLEOTIDE SEQUENCE</scope>
    <source>
        <strain evidence="3">Nanhai2018</strain>
        <tissue evidence="3">Muscle</tissue>
    </source>
</reference>
<feature type="domain" description="Ig-like" evidence="2">
    <location>
        <begin position="187"/>
        <end position="249"/>
    </location>
</feature>
<dbReference type="Gene3D" id="2.60.40.10">
    <property type="entry name" value="Immunoglobulins"/>
    <property type="match status" value="1"/>
</dbReference>
<feature type="domain" description="Ig-like" evidence="2">
    <location>
        <begin position="267"/>
        <end position="359"/>
    </location>
</feature>
<keyword evidence="1" id="KW-0472">Membrane</keyword>
<proteinExistence type="predicted"/>
<dbReference type="PROSITE" id="PS50835">
    <property type="entry name" value="IG_LIKE"/>
    <property type="match status" value="2"/>
</dbReference>
<sequence length="413" mass="46703">MKNFFRSLSYVIKLYTQSCKDVGERIHRKGQHLKQSKMDCPHTMTQGLLILIVSSLQVVSSSLNVSICDQRHTFRDVIICNVPLHTNVCLVCPVSRGKSSSSWELPEGKVLFREEVKVDRGISLAVNNCGTSNYTLLLTSVQNKNQYVCQLHKETIANFSVHVEGLCDSTRSDLTYCQVRLQSEVCLVCPVSRNLTDIKWEYSENKTLFRGIVNTNFLPNILTVNNCSLYNYTLSISNLTEEAAGRYSCYHHDDKIADFVVQTKDKPNVEIHWNEHSTKYLAFKEGADVALTCVAKSFDLPLALSWEINGNEIYTEPITYSSTPEIRRDRSFKVTMTSQNISCIIRSFSFTKLASLLLSSDSVGERKSATSLLFVITVSIGILALPYLLLSSYSKPKKTQRRSNVIVSRPLRY</sequence>
<dbReference type="SUPFAM" id="SSF48726">
    <property type="entry name" value="Immunoglobulin"/>
    <property type="match status" value="1"/>
</dbReference>
<organism evidence="3 4">
    <name type="scientific">Holothuria leucospilota</name>
    <name type="common">Black long sea cucumber</name>
    <name type="synonym">Mertensiothuria leucospilota</name>
    <dbReference type="NCBI Taxonomy" id="206669"/>
    <lineage>
        <taxon>Eukaryota</taxon>
        <taxon>Metazoa</taxon>
        <taxon>Echinodermata</taxon>
        <taxon>Eleutherozoa</taxon>
        <taxon>Echinozoa</taxon>
        <taxon>Holothuroidea</taxon>
        <taxon>Aspidochirotacea</taxon>
        <taxon>Aspidochirotida</taxon>
        <taxon>Holothuriidae</taxon>
        <taxon>Holothuria</taxon>
    </lineage>
</organism>
<comment type="caution">
    <text evidence="3">The sequence shown here is derived from an EMBL/GenBank/DDBJ whole genome shotgun (WGS) entry which is preliminary data.</text>
</comment>
<dbReference type="Proteomes" id="UP001152320">
    <property type="component" value="Chromosome 10"/>
</dbReference>
<feature type="transmembrane region" description="Helical" evidence="1">
    <location>
        <begin position="372"/>
        <end position="393"/>
    </location>
</feature>
<dbReference type="InterPro" id="IPR013783">
    <property type="entry name" value="Ig-like_fold"/>
</dbReference>